<accession>A0ABY8ND84</accession>
<organism evidence="3 4">
    <name type="scientific">Microbulbifer bruguierae</name>
    <dbReference type="NCBI Taxonomy" id="3029061"/>
    <lineage>
        <taxon>Bacteria</taxon>
        <taxon>Pseudomonadati</taxon>
        <taxon>Pseudomonadota</taxon>
        <taxon>Gammaproteobacteria</taxon>
        <taxon>Cellvibrionales</taxon>
        <taxon>Microbulbiferaceae</taxon>
        <taxon>Microbulbifer</taxon>
    </lineage>
</organism>
<keyword evidence="1" id="KW-0812">Transmembrane</keyword>
<keyword evidence="1" id="KW-1133">Transmembrane helix</keyword>
<dbReference type="Pfam" id="PF03707">
    <property type="entry name" value="MHYT"/>
    <property type="match status" value="2"/>
</dbReference>
<feature type="transmembrane region" description="Helical" evidence="1">
    <location>
        <begin position="216"/>
        <end position="236"/>
    </location>
</feature>
<feature type="domain" description="MHYT" evidence="2">
    <location>
        <begin position="5"/>
        <end position="195"/>
    </location>
</feature>
<feature type="transmembrane region" description="Helical" evidence="1">
    <location>
        <begin position="138"/>
        <end position="162"/>
    </location>
</feature>
<feature type="transmembrane region" description="Helical" evidence="1">
    <location>
        <begin position="77"/>
        <end position="96"/>
    </location>
</feature>
<feature type="transmembrane region" description="Helical" evidence="1">
    <location>
        <begin position="174"/>
        <end position="196"/>
    </location>
</feature>
<gene>
    <name evidence="3" type="ORF">PVT68_16820</name>
</gene>
<keyword evidence="1" id="KW-0472">Membrane</keyword>
<protein>
    <submittedName>
        <fullName evidence="3">MHYT domain-containing protein</fullName>
    </submittedName>
</protein>
<proteinExistence type="predicted"/>
<dbReference type="PANTHER" id="PTHR35152:SF1">
    <property type="entry name" value="DOMAIN SIGNALLING PROTEIN, PUTATIVE (AFU_ORTHOLOGUE AFUA_5G11310)-RELATED"/>
    <property type="match status" value="1"/>
</dbReference>
<dbReference type="PANTHER" id="PTHR35152">
    <property type="entry name" value="DOMAIN SIGNALLING PROTEIN, PUTATIVE (AFU_ORTHOLOGUE AFUA_5G11310)-RELATED"/>
    <property type="match status" value="1"/>
</dbReference>
<dbReference type="PROSITE" id="PS50924">
    <property type="entry name" value="MHYT"/>
    <property type="match status" value="1"/>
</dbReference>
<feature type="transmembrane region" description="Helical" evidence="1">
    <location>
        <begin position="43"/>
        <end position="65"/>
    </location>
</feature>
<sequence>MLSQYNLSIVFVSYVISVLGSFAALQLVTAIPAAATRAQRRTAILCAGLALGGGAIWSMHFVGMLALQTEMRMAYDVWGTAVSLVIAIAACTFGMWVCGSGRFSIDRLLPAAVFMGAGVAGMHYYGMAAMLMPAEVSYNLNIILISVIIAVVASFAALWMAFNMQGGLQKFASALVMGVAVCGMHYTGMAAISYRMTGVMPEAGWAGSVSETSVEIFAGVVVLSVLVLAIGVARWYRKRPVFAS</sequence>
<evidence type="ECO:0000256" key="1">
    <source>
        <dbReference type="PROSITE-ProRule" id="PRU00244"/>
    </source>
</evidence>
<evidence type="ECO:0000259" key="2">
    <source>
        <dbReference type="PROSITE" id="PS50924"/>
    </source>
</evidence>
<dbReference type="InterPro" id="IPR005330">
    <property type="entry name" value="MHYT_dom"/>
</dbReference>
<keyword evidence="4" id="KW-1185">Reference proteome</keyword>
<evidence type="ECO:0000313" key="3">
    <source>
        <dbReference type="EMBL" id="WGL16415.1"/>
    </source>
</evidence>
<reference evidence="3 4" key="1">
    <citation type="submission" date="2023-02" db="EMBL/GenBank/DDBJ databases">
        <title>Description and genomic characterization of Microbulbifer bruguierae sp. nov., isolated from the sediment of mangrove plant Bruguiera sexangula.</title>
        <authorList>
            <person name="Long M."/>
        </authorList>
    </citation>
    <scope>NUCLEOTIDE SEQUENCE [LARGE SCALE GENOMIC DNA]</scope>
    <source>
        <strain evidence="3 4">H12</strain>
    </source>
</reference>
<name>A0ABY8ND84_9GAMM</name>
<dbReference type="Proteomes" id="UP001236500">
    <property type="component" value="Chromosome"/>
</dbReference>
<dbReference type="RefSeq" id="WP_280320122.1">
    <property type="nucleotide sequence ID" value="NZ_CP118605.1"/>
</dbReference>
<evidence type="ECO:0000313" key="4">
    <source>
        <dbReference type="Proteomes" id="UP001236500"/>
    </source>
</evidence>
<feature type="transmembrane region" description="Helical" evidence="1">
    <location>
        <begin position="6"/>
        <end position="31"/>
    </location>
</feature>
<feature type="transmembrane region" description="Helical" evidence="1">
    <location>
        <begin position="108"/>
        <end position="126"/>
    </location>
</feature>
<dbReference type="EMBL" id="CP118605">
    <property type="protein sequence ID" value="WGL16415.1"/>
    <property type="molecule type" value="Genomic_DNA"/>
</dbReference>